<organism evidence="7 8">
    <name type="scientific">Kibdelosporangium banguiense</name>
    <dbReference type="NCBI Taxonomy" id="1365924"/>
    <lineage>
        <taxon>Bacteria</taxon>
        <taxon>Bacillati</taxon>
        <taxon>Actinomycetota</taxon>
        <taxon>Actinomycetes</taxon>
        <taxon>Pseudonocardiales</taxon>
        <taxon>Pseudonocardiaceae</taxon>
        <taxon>Kibdelosporangium</taxon>
    </lineage>
</organism>
<dbReference type="InterPro" id="IPR010610">
    <property type="entry name" value="EryCIII-like_C"/>
</dbReference>
<dbReference type="InterPro" id="IPR050426">
    <property type="entry name" value="Glycosyltransferase_28"/>
</dbReference>
<evidence type="ECO:0000259" key="6">
    <source>
        <dbReference type="Pfam" id="PF21036"/>
    </source>
</evidence>
<accession>A0ABS4TZE1</accession>
<dbReference type="InterPro" id="IPR002213">
    <property type="entry name" value="UDP_glucos_trans"/>
</dbReference>
<keyword evidence="3" id="KW-0808">Transferase</keyword>
<feature type="domain" description="Erythromycin biosynthesis protein CIII-like N-terminal" evidence="6">
    <location>
        <begin position="22"/>
        <end position="252"/>
    </location>
</feature>
<dbReference type="CDD" id="cd03784">
    <property type="entry name" value="GT1_Gtf-like"/>
    <property type="match status" value="1"/>
</dbReference>
<dbReference type="InterPro" id="IPR030953">
    <property type="entry name" value="Glycosyl_450act"/>
</dbReference>
<dbReference type="NCBIfam" id="TIGR04516">
    <property type="entry name" value="glycosyl_450act"/>
    <property type="match status" value="1"/>
</dbReference>
<keyword evidence="4" id="KW-0045">Antibiotic biosynthesis</keyword>
<dbReference type="SUPFAM" id="SSF53756">
    <property type="entry name" value="UDP-Glycosyltransferase/glycogen phosphorylase"/>
    <property type="match status" value="1"/>
</dbReference>
<protein>
    <submittedName>
        <fullName evidence="7">Glycosyltransferase (Activator-dependent family)</fullName>
    </submittedName>
</protein>
<dbReference type="Pfam" id="PF06722">
    <property type="entry name" value="EryCIII-like_C"/>
    <property type="match status" value="1"/>
</dbReference>
<dbReference type="Proteomes" id="UP001519332">
    <property type="component" value="Unassembled WGS sequence"/>
</dbReference>
<dbReference type="RefSeq" id="WP_209646484.1">
    <property type="nucleotide sequence ID" value="NZ_JAGINW010000001.1"/>
</dbReference>
<dbReference type="InterPro" id="IPR048284">
    <property type="entry name" value="EryCIII-like_N"/>
</dbReference>
<gene>
    <name evidence="7" type="ORF">JOF56_010164</name>
</gene>
<dbReference type="PANTHER" id="PTHR48050:SF13">
    <property type="entry name" value="STEROL 3-BETA-GLUCOSYLTRANSFERASE UGT80A2"/>
    <property type="match status" value="1"/>
</dbReference>
<evidence type="ECO:0000256" key="1">
    <source>
        <dbReference type="ARBA" id="ARBA00006962"/>
    </source>
</evidence>
<sequence>MRVLFVSYPEKTIFQYFAPLAWALRTSGHDVRVASQPKFADVITQAGLTAVPIGSDRDMWRLAEHKMQEREASRVGLPEPYDVVDEPARLSLEYLLTGYTHQVNWWYKMKSVPMIADLLGYADYWRPDLVIWEPTSYAGPIAAKAVGAAHARMLYSVDVFGVTREHFLRLRQGDGADPLAEWLSGYTARFGEDFTEDMATGHFTIDQIPGPLQTTADLHYVPVRYVPYGGPAVVPDWLWKSGNRPRVALTLGLSATERFNGYSVGVRDILDALADLDLEVVATIADSQRHRLGTVPDNARIVPYVPLHALVPTCASVIHHAGAATMATTSLHGVPQLALPFHFDQPALGRKLAEHGSGITIHSDQATGESVRESLLRLLREPAFQDAATRLRDDMLDTPSPNEVVGQLEQLTTKYRGTR</sequence>
<evidence type="ECO:0000256" key="4">
    <source>
        <dbReference type="ARBA" id="ARBA00023194"/>
    </source>
</evidence>
<keyword evidence="8" id="KW-1185">Reference proteome</keyword>
<evidence type="ECO:0000256" key="2">
    <source>
        <dbReference type="ARBA" id="ARBA00022676"/>
    </source>
</evidence>
<evidence type="ECO:0000259" key="5">
    <source>
        <dbReference type="Pfam" id="PF06722"/>
    </source>
</evidence>
<comment type="similarity">
    <text evidence="1">Belongs to the glycosyltransferase 28 family.</text>
</comment>
<feature type="domain" description="Erythromycin biosynthesis protein CIII-like C-terminal" evidence="5">
    <location>
        <begin position="268"/>
        <end position="411"/>
    </location>
</feature>
<reference evidence="7 8" key="1">
    <citation type="submission" date="2021-03" db="EMBL/GenBank/DDBJ databases">
        <title>Sequencing the genomes of 1000 actinobacteria strains.</title>
        <authorList>
            <person name="Klenk H.-P."/>
        </authorList>
    </citation>
    <scope>NUCLEOTIDE SEQUENCE [LARGE SCALE GENOMIC DNA]</scope>
    <source>
        <strain evidence="7 8">DSM 46670</strain>
    </source>
</reference>
<dbReference type="EMBL" id="JAGINW010000001">
    <property type="protein sequence ID" value="MBP2329779.1"/>
    <property type="molecule type" value="Genomic_DNA"/>
</dbReference>
<evidence type="ECO:0000313" key="7">
    <source>
        <dbReference type="EMBL" id="MBP2329779.1"/>
    </source>
</evidence>
<evidence type="ECO:0000256" key="3">
    <source>
        <dbReference type="ARBA" id="ARBA00022679"/>
    </source>
</evidence>
<dbReference type="Pfam" id="PF21036">
    <property type="entry name" value="EryCIII-like_N"/>
    <property type="match status" value="1"/>
</dbReference>
<keyword evidence="2" id="KW-0328">Glycosyltransferase</keyword>
<evidence type="ECO:0000313" key="8">
    <source>
        <dbReference type="Proteomes" id="UP001519332"/>
    </source>
</evidence>
<dbReference type="Gene3D" id="3.40.50.2000">
    <property type="entry name" value="Glycogen Phosphorylase B"/>
    <property type="match status" value="2"/>
</dbReference>
<comment type="caution">
    <text evidence="7">The sequence shown here is derived from an EMBL/GenBank/DDBJ whole genome shotgun (WGS) entry which is preliminary data.</text>
</comment>
<dbReference type="PANTHER" id="PTHR48050">
    <property type="entry name" value="STEROL 3-BETA-GLUCOSYLTRANSFERASE"/>
    <property type="match status" value="1"/>
</dbReference>
<name>A0ABS4TZE1_9PSEU</name>
<proteinExistence type="inferred from homology"/>